<evidence type="ECO:0000313" key="3">
    <source>
        <dbReference type="Proteomes" id="UP000479114"/>
    </source>
</evidence>
<dbReference type="Pfam" id="PF13474">
    <property type="entry name" value="SnoaL_3"/>
    <property type="match status" value="1"/>
</dbReference>
<dbReference type="InterPro" id="IPR037401">
    <property type="entry name" value="SnoaL-like"/>
</dbReference>
<dbReference type="AlphaFoldDB" id="A0A6C0NU10"/>
<dbReference type="RefSeq" id="WP_162638235.1">
    <property type="nucleotide sequence ID" value="NZ_CP048286.1"/>
</dbReference>
<feature type="domain" description="SnoaL-like" evidence="1">
    <location>
        <begin position="8"/>
        <end position="133"/>
    </location>
</feature>
<name>A0A6C0NU10_9BACL</name>
<reference evidence="2 3" key="1">
    <citation type="submission" date="2020-02" db="EMBL/GenBank/DDBJ databases">
        <title>Paenibacillus sp. nov., isolated from rhizosphere soil of tomato.</title>
        <authorList>
            <person name="Weon H.-Y."/>
            <person name="Lee S.A."/>
        </authorList>
    </citation>
    <scope>NUCLEOTIDE SEQUENCE [LARGE SCALE GENOMIC DNA]</scope>
    <source>
        <strain evidence="2 3">14171R-81</strain>
    </source>
</reference>
<gene>
    <name evidence="2" type="ORF">GZH47_01640</name>
</gene>
<evidence type="ECO:0000313" key="2">
    <source>
        <dbReference type="EMBL" id="QHW29665.1"/>
    </source>
</evidence>
<dbReference type="InterPro" id="IPR032710">
    <property type="entry name" value="NTF2-like_dom_sf"/>
</dbReference>
<dbReference type="SUPFAM" id="SSF54427">
    <property type="entry name" value="NTF2-like"/>
    <property type="match status" value="1"/>
</dbReference>
<sequence>MKIVFERVQDVLDNYKSSVYEQDAAKFAAAYAADIHVFDCWQNWSSDGIADWSTMATEWFHGLKQEGVRLHVAFDDVATEESDKLAFVRCAVTFKACDEAGEVVRQITNRFTFGLRKEHGSWLIAHEHSSLPIDMGTGKGIFNLK</sequence>
<dbReference type="EMBL" id="CP048286">
    <property type="protein sequence ID" value="QHW29665.1"/>
    <property type="molecule type" value="Genomic_DNA"/>
</dbReference>
<evidence type="ECO:0000259" key="1">
    <source>
        <dbReference type="Pfam" id="PF13474"/>
    </source>
</evidence>
<dbReference type="KEGG" id="prz:GZH47_01640"/>
<organism evidence="2 3">
    <name type="scientific">Paenibacillus rhizovicinus</name>
    <dbReference type="NCBI Taxonomy" id="2704463"/>
    <lineage>
        <taxon>Bacteria</taxon>
        <taxon>Bacillati</taxon>
        <taxon>Bacillota</taxon>
        <taxon>Bacilli</taxon>
        <taxon>Bacillales</taxon>
        <taxon>Paenibacillaceae</taxon>
        <taxon>Paenibacillus</taxon>
    </lineage>
</organism>
<protein>
    <submittedName>
        <fullName evidence="2">Nuclear transport factor 2 family protein</fullName>
    </submittedName>
</protein>
<dbReference type="Proteomes" id="UP000479114">
    <property type="component" value="Chromosome"/>
</dbReference>
<keyword evidence="3" id="KW-1185">Reference proteome</keyword>
<proteinExistence type="predicted"/>
<accession>A0A6C0NU10</accession>
<dbReference type="Gene3D" id="3.10.450.50">
    <property type="match status" value="1"/>
</dbReference>